<reference evidence="3 4" key="1">
    <citation type="submission" date="2013-06" db="EMBL/GenBank/DDBJ databases">
        <title>Draft genome sequence of Thauera terpenica.</title>
        <authorList>
            <person name="Liu B."/>
            <person name="Frostegard A.H."/>
            <person name="Shapleigh J.P."/>
        </authorList>
    </citation>
    <scope>NUCLEOTIDE SEQUENCE [LARGE SCALE GENOMIC DNA]</scope>
    <source>
        <strain evidence="3 4">58Eu</strain>
    </source>
</reference>
<dbReference type="Pfam" id="PF00239">
    <property type="entry name" value="Resolvase"/>
    <property type="match status" value="1"/>
</dbReference>
<keyword evidence="4" id="KW-1185">Reference proteome</keyword>
<dbReference type="STRING" id="1348657.M622_16105"/>
<protein>
    <submittedName>
        <fullName evidence="3">Recombinase</fullName>
    </submittedName>
</protein>
<dbReference type="Pfam" id="PF07508">
    <property type="entry name" value="Recombinase"/>
    <property type="match status" value="1"/>
</dbReference>
<dbReference type="OrthoDB" id="8585334at2"/>
<proteinExistence type="predicted"/>
<evidence type="ECO:0000259" key="1">
    <source>
        <dbReference type="PROSITE" id="PS51736"/>
    </source>
</evidence>
<dbReference type="PANTHER" id="PTHR30461">
    <property type="entry name" value="DNA-INVERTASE FROM LAMBDOID PROPHAGE"/>
    <property type="match status" value="1"/>
</dbReference>
<dbReference type="SUPFAM" id="SSF53041">
    <property type="entry name" value="Resolvase-like"/>
    <property type="match status" value="1"/>
</dbReference>
<dbReference type="PROSITE" id="PS51736">
    <property type="entry name" value="RECOMBINASES_3"/>
    <property type="match status" value="1"/>
</dbReference>
<name>S9ZDU6_9RHOO</name>
<dbReference type="Gene3D" id="3.90.1750.20">
    <property type="entry name" value="Putative Large Serine Recombinase, Chain B, Domain 2"/>
    <property type="match status" value="1"/>
</dbReference>
<dbReference type="CDD" id="cd03768">
    <property type="entry name" value="SR_ResInv"/>
    <property type="match status" value="1"/>
</dbReference>
<evidence type="ECO:0000313" key="3">
    <source>
        <dbReference type="EMBL" id="EPZ15455.1"/>
    </source>
</evidence>
<dbReference type="GO" id="GO:0000150">
    <property type="term" value="F:DNA strand exchange activity"/>
    <property type="evidence" value="ECO:0007669"/>
    <property type="project" value="InterPro"/>
</dbReference>
<dbReference type="InterPro" id="IPR050639">
    <property type="entry name" value="SSR_resolvase"/>
</dbReference>
<gene>
    <name evidence="3" type="ORF">M622_16105</name>
</gene>
<dbReference type="InterPro" id="IPR036162">
    <property type="entry name" value="Resolvase-like_N_sf"/>
</dbReference>
<evidence type="ECO:0000259" key="2">
    <source>
        <dbReference type="PROSITE" id="PS51737"/>
    </source>
</evidence>
<dbReference type="InterPro" id="IPR038109">
    <property type="entry name" value="DNA_bind_recomb_sf"/>
</dbReference>
<dbReference type="InterPro" id="IPR006119">
    <property type="entry name" value="Resolv_N"/>
</dbReference>
<dbReference type="AlphaFoldDB" id="S9ZDU6"/>
<dbReference type="PROSITE" id="PS51737">
    <property type="entry name" value="RECOMBINASE_DNA_BIND"/>
    <property type="match status" value="1"/>
</dbReference>
<dbReference type="EMBL" id="ATJV01000057">
    <property type="protein sequence ID" value="EPZ15455.1"/>
    <property type="molecule type" value="Genomic_DNA"/>
</dbReference>
<dbReference type="eggNOG" id="COG1961">
    <property type="taxonomic scope" value="Bacteria"/>
</dbReference>
<dbReference type="InterPro" id="IPR011109">
    <property type="entry name" value="DNA_bind_recombinase_dom"/>
</dbReference>
<feature type="domain" description="Recombinase" evidence="2">
    <location>
        <begin position="175"/>
        <end position="281"/>
    </location>
</feature>
<feature type="domain" description="Resolvase/invertase-type recombinase catalytic" evidence="1">
    <location>
        <begin position="15"/>
        <end position="167"/>
    </location>
</feature>
<dbReference type="PANTHER" id="PTHR30461:SF23">
    <property type="entry name" value="DNA RECOMBINASE-RELATED"/>
    <property type="match status" value="1"/>
</dbReference>
<dbReference type="Proteomes" id="UP000015455">
    <property type="component" value="Unassembled WGS sequence"/>
</dbReference>
<dbReference type="SMART" id="SM00857">
    <property type="entry name" value="Resolvase"/>
    <property type="match status" value="1"/>
</dbReference>
<dbReference type="Gene3D" id="3.40.50.1390">
    <property type="entry name" value="Resolvase, N-terminal catalytic domain"/>
    <property type="match status" value="1"/>
</dbReference>
<dbReference type="GO" id="GO:0003677">
    <property type="term" value="F:DNA binding"/>
    <property type="evidence" value="ECO:0007669"/>
    <property type="project" value="InterPro"/>
</dbReference>
<dbReference type="PATRIC" id="fig|1348657.5.peg.2092"/>
<sequence>MNAPLLVPQTTPMRRCAVYCRVSSDERLDQSFNSIDAQKEAGHAFIKSQSHEGWIAVADDYDDGGFSGGNMERPALKRLMADIQMGKVDIVVVYKIDRLSRSLADFARMVDVFDRHRVSFSAVTQQINSATSMGRLMLNVLLSFAQFEREVTGERIRDKIAASKAKGMWMGGPLPLGYDVRDRLLVFNETEAALVRRIFDDFVTVRSATLMAKAYGAEGVLTKGGKPFTKQTLYKMLHNRMYLGEIVHKGQSFPGQHQAIVTQAQWDAVQALIATDGIERRRETNDHQREPVLLRGLLFTPDGERLVPSYTVKKGKTYRYYTPIKHRRFGAWASQHGPLPAAPIEELVTQQIVAALSAPHIVQSVRDRIWTTRPDLSEPEVVLPMRNLAGLWQQLFPAEQCRLAQLLIERVVIADGGLEIIWRDHGWQELAGELLPGTIGAELQEWEQQEVEA</sequence>
<accession>S9ZDU6</accession>
<comment type="caution">
    <text evidence="3">The sequence shown here is derived from an EMBL/GenBank/DDBJ whole genome shotgun (WGS) entry which is preliminary data.</text>
</comment>
<evidence type="ECO:0000313" key="4">
    <source>
        <dbReference type="Proteomes" id="UP000015455"/>
    </source>
</evidence>
<organism evidence="3 4">
    <name type="scientific">Thauera terpenica 58Eu</name>
    <dbReference type="NCBI Taxonomy" id="1348657"/>
    <lineage>
        <taxon>Bacteria</taxon>
        <taxon>Pseudomonadati</taxon>
        <taxon>Pseudomonadota</taxon>
        <taxon>Betaproteobacteria</taxon>
        <taxon>Rhodocyclales</taxon>
        <taxon>Zoogloeaceae</taxon>
        <taxon>Thauera</taxon>
    </lineage>
</organism>
<dbReference type="RefSeq" id="WP_021249513.1">
    <property type="nucleotide sequence ID" value="NZ_ATJV01000057.1"/>
</dbReference>